<dbReference type="SUPFAM" id="SSF52540">
    <property type="entry name" value="P-loop containing nucleoside triphosphate hydrolases"/>
    <property type="match status" value="1"/>
</dbReference>
<dbReference type="InterPro" id="IPR007751">
    <property type="entry name" value="DUF676_lipase-like"/>
</dbReference>
<feature type="signal peptide" evidence="2">
    <location>
        <begin position="1"/>
        <end position="25"/>
    </location>
</feature>
<feature type="domain" description="DUF676" evidence="4">
    <location>
        <begin position="128"/>
        <end position="211"/>
    </location>
</feature>
<dbReference type="InterPro" id="IPR029058">
    <property type="entry name" value="AB_hydrolase_fold"/>
</dbReference>
<dbReference type="Proteomes" id="UP000326289">
    <property type="component" value="Unassembled WGS sequence"/>
</dbReference>
<dbReference type="Pfam" id="PF00931">
    <property type="entry name" value="NB-ARC"/>
    <property type="match status" value="1"/>
</dbReference>
<protein>
    <recommendedName>
        <fullName evidence="7">GPI inositol-deacylase</fullName>
    </recommendedName>
</protein>
<organism evidence="5 6">
    <name type="scientific">Aspergillus minisclerotigenes</name>
    <dbReference type="NCBI Taxonomy" id="656917"/>
    <lineage>
        <taxon>Eukaryota</taxon>
        <taxon>Fungi</taxon>
        <taxon>Dikarya</taxon>
        <taxon>Ascomycota</taxon>
        <taxon>Pezizomycotina</taxon>
        <taxon>Eurotiomycetes</taxon>
        <taxon>Eurotiomycetidae</taxon>
        <taxon>Eurotiales</taxon>
        <taxon>Aspergillaceae</taxon>
        <taxon>Aspergillus</taxon>
        <taxon>Aspergillus subgen. Circumdati</taxon>
    </lineage>
</organism>
<dbReference type="InterPro" id="IPR053137">
    <property type="entry name" value="NLR-like"/>
</dbReference>
<feature type="chain" id="PRO_5024950152" description="GPI inositol-deacylase" evidence="2">
    <location>
        <begin position="26"/>
        <end position="1183"/>
    </location>
</feature>
<feature type="domain" description="NB-ARC" evidence="3">
    <location>
        <begin position="362"/>
        <end position="528"/>
    </location>
</feature>
<evidence type="ECO:0000313" key="5">
    <source>
        <dbReference type="EMBL" id="KAB8269937.1"/>
    </source>
</evidence>
<evidence type="ECO:0000256" key="2">
    <source>
        <dbReference type="SAM" id="SignalP"/>
    </source>
</evidence>
<dbReference type="EMBL" id="ML732838">
    <property type="protein sequence ID" value="KAB8269937.1"/>
    <property type="molecule type" value="Genomic_DNA"/>
</dbReference>
<dbReference type="SUPFAM" id="SSF53474">
    <property type="entry name" value="alpha/beta-Hydrolases"/>
    <property type="match status" value="1"/>
</dbReference>
<evidence type="ECO:0008006" key="7">
    <source>
        <dbReference type="Google" id="ProtNLM"/>
    </source>
</evidence>
<dbReference type="PANTHER" id="PTHR46082">
    <property type="entry name" value="ATP/GTP-BINDING PROTEIN-RELATED"/>
    <property type="match status" value="1"/>
</dbReference>
<dbReference type="InterPro" id="IPR027417">
    <property type="entry name" value="P-loop_NTPase"/>
</dbReference>
<keyword evidence="2" id="KW-0732">Signal</keyword>
<dbReference type="Gene3D" id="3.40.50.300">
    <property type="entry name" value="P-loop containing nucleotide triphosphate hydrolases"/>
    <property type="match status" value="1"/>
</dbReference>
<evidence type="ECO:0000256" key="1">
    <source>
        <dbReference type="ARBA" id="ARBA00007920"/>
    </source>
</evidence>
<dbReference type="AlphaFoldDB" id="A0A5N6IUQ5"/>
<sequence length="1183" mass="133494">MNVHLGLRECIFAVLTVLIPRLALQALIPSRLDAQYAPKSDYGLGPANCFNSTLTATGLDIIFVHGLGSNPDTTWQRLVESKSHDDSGDPSLESRYVNWVTDFFCEDLPPHVQKNTRLFFYNYDSYWQRDAIQERRTRLGQELFQEVSSLAVKTPERHFILVGHSYGGLVIKDAIIQAQIFHPHRVVNIFQQIKAAVFLGTPHRGSASALQGARVAQVLRLFGLGTFPEIVEAVRYDSVELQDMHRRFEATSDHLKIVNFFEKRETARASCWGFCSGLVVKEQSATMDRPNAELIGLNTDHSGLNKFGERNSNYKKLRNKLIELAEATLGDAWMSHSVYSVPESTDSMYTERRDLSKALEAKLGKELEESTKIKHAVAIDGIGGAGKTQLALRYAEAHRLQYDTILWIDAGSAGTIKASFYRCARDLRLSVEPDRTTTGYQVSLKDDPAVHIVLTWLQNRNQLHGEWLVILDNADDFDGGVRDIIPSGVRGSVILTSRDKECVEILPPGAQQLTVNIMTPPESSSLLLRHLNLNTTEVPQDIQEVSLSICESLQHLPLAVRLAGAHTRSHCLKSASPEDDRYSGIYIDPKGCLEQYLRNYQRHRDRLLKDEISKRLSSYKFTIWTVWDSSLDAVDKMSSFPSRLLLTFLAHMDHTNIPEYIFYLAAGGLVSEPALASDVPQWLLELVSLDENGRWDRFTYDQTLQPLRLFGLISDSRGDFPGVAMHSLVQWRAKIDNPSGANYSWTLYHASFMAAASMQALAEPRHVLFRWQIVPHLPPPKELLSLEGGAIGLMCGIIGIMYRECTRLKEAEELIVHSIDKANMALGSEHPDTLAQKAGLALVWYHNCQYEEAERLLERVGEAQEAVLGAENAETLSVKILLALSLWRQGQYNNAENLLVYILEVFNSTLGPDHSHSLSTRAHLASVLFERGNWKRAEELLIPPHEWQERLAGVVHPLVILSMEHFAASLSQQRRLADAEECLAYVLETKRRVYGPEDPQTLETMVALGSILTKEGRYAEAEVMTADLLEMQKKVFGREHPNILTSMNSLASIFYHQERLTDALEMMVNVMETQKRVLGAEHPKMIRTMYNLALILFSQGQQTEGQRLLAHVVEMERKLFGEGHPETIAGMKDLIFMFTTQGRWLDADELLTRVFGSDSSDDLAFIREQYKKILRLDAIKIKL</sequence>
<dbReference type="PANTHER" id="PTHR46082:SF6">
    <property type="entry name" value="AAA+ ATPASE DOMAIN-CONTAINING PROTEIN-RELATED"/>
    <property type="match status" value="1"/>
</dbReference>
<evidence type="ECO:0000313" key="6">
    <source>
        <dbReference type="Proteomes" id="UP000326289"/>
    </source>
</evidence>
<dbReference type="Pfam" id="PF13374">
    <property type="entry name" value="TPR_10"/>
    <property type="match status" value="1"/>
</dbReference>
<dbReference type="InterPro" id="IPR011990">
    <property type="entry name" value="TPR-like_helical_dom_sf"/>
</dbReference>
<dbReference type="Pfam" id="PF05057">
    <property type="entry name" value="DUF676"/>
    <property type="match status" value="1"/>
</dbReference>
<keyword evidence="6" id="KW-1185">Reference proteome</keyword>
<dbReference type="GO" id="GO:0043531">
    <property type="term" value="F:ADP binding"/>
    <property type="evidence" value="ECO:0007669"/>
    <property type="project" value="InterPro"/>
</dbReference>
<accession>A0A5N6IUQ5</accession>
<name>A0A5N6IUQ5_9EURO</name>
<reference evidence="5 6" key="1">
    <citation type="submission" date="2019-04" db="EMBL/GenBank/DDBJ databases">
        <title>Fungal friends and foes A comparative genomics study of 23 Aspergillus species from section Flavi.</title>
        <authorList>
            <consortium name="DOE Joint Genome Institute"/>
            <person name="Kjaerbolling I."/>
            <person name="Vesth T.C."/>
            <person name="Frisvad J.C."/>
            <person name="Nybo J.L."/>
            <person name="Theobald S."/>
            <person name="Kildgaard S."/>
            <person name="Petersen T.I."/>
            <person name="Kuo A."/>
            <person name="Sato A."/>
            <person name="Lyhne E.K."/>
            <person name="Kogle M.E."/>
            <person name="Wiebenga A."/>
            <person name="Kun R.S."/>
            <person name="Lubbers R.J."/>
            <person name="Makela M.R."/>
            <person name="Barry K."/>
            <person name="Chovatia M."/>
            <person name="Clum A."/>
            <person name="Daum C."/>
            <person name="Haridas S."/>
            <person name="He G."/>
            <person name="LaButti K."/>
            <person name="Lipzen A."/>
            <person name="Mondo S."/>
            <person name="Pangilinan J."/>
            <person name="Riley R."/>
            <person name="Salamov A."/>
            <person name="Simmons B.A."/>
            <person name="Magnuson J.K."/>
            <person name="Henrissat B."/>
            <person name="Mortensen U.H."/>
            <person name="Larsen T.O."/>
            <person name="De vries R.P."/>
            <person name="Grigoriev I.V."/>
            <person name="Machida M."/>
            <person name="Baker S.E."/>
            <person name="Andersen M.R."/>
        </authorList>
    </citation>
    <scope>NUCLEOTIDE SEQUENCE [LARGE SCALE GENOMIC DNA]</scope>
    <source>
        <strain evidence="5 6">CBS 117635</strain>
    </source>
</reference>
<dbReference type="InterPro" id="IPR002182">
    <property type="entry name" value="NB-ARC"/>
</dbReference>
<proteinExistence type="inferred from homology"/>
<evidence type="ECO:0000259" key="4">
    <source>
        <dbReference type="Pfam" id="PF05057"/>
    </source>
</evidence>
<dbReference type="Gene3D" id="1.25.40.10">
    <property type="entry name" value="Tetratricopeptide repeat domain"/>
    <property type="match status" value="2"/>
</dbReference>
<comment type="similarity">
    <text evidence="1">Belongs to the putative lipase ROG1 family.</text>
</comment>
<dbReference type="Gene3D" id="3.40.50.1820">
    <property type="entry name" value="alpha/beta hydrolase"/>
    <property type="match status" value="1"/>
</dbReference>
<dbReference type="Pfam" id="PF13424">
    <property type="entry name" value="TPR_12"/>
    <property type="match status" value="3"/>
</dbReference>
<dbReference type="SUPFAM" id="SSF48452">
    <property type="entry name" value="TPR-like"/>
    <property type="match status" value="2"/>
</dbReference>
<evidence type="ECO:0000259" key="3">
    <source>
        <dbReference type="Pfam" id="PF00931"/>
    </source>
</evidence>
<gene>
    <name evidence="5" type="ORF">BDV30DRAFT_241947</name>
</gene>